<keyword evidence="2" id="KW-1185">Reference proteome</keyword>
<name>A0ACC3A706_9EURO</name>
<sequence length="969" mass="107229">MHHFVDRWNFIYDEKYNVRKDKRYQRLPEFPEHRADEGPSGGTATAQQSVPQTGGQQGQQGQLSGAFAANYTQPPWQAPAHHATTASTNTQATQTAQTPYGQQAPGQQGFPPPPPGPPPAQGQYGQPQQQNYPPPPGVQPGQDQNLYGQHVTEYPSTPHLGQQTQYSSGQQQTSYPPPPPPQGHQETQTQYGHTQQTYSQPGQYDSSQHLHQQSPYPAPFQGSQPGSGVHDSSQQQSIYPPPPSGPQPSTQITQGDYGAGQQQTHYSQAPASPQPGQGQYQAQHPQASYSDRPHTPNTQETQMVAQQYTAYTASHAPGQPGPPGTSGPAELGGAQPSQYQPYHGQPTARGFGGAEEYDSGYSGERGFGDSYEQDQYDYDQGGDRAFGRKPGTSPSRFDRYKEEARKFKNEGKFLGTDFSRMGHEIENRVQGKVGRPQSRSGGPMSCQLVRSCTKWSNGTSTEHSVQNAYIDLIKNAKHFIYIENQFFITATGDKQKPVKNMIGKALVERIIRAASNKEQFKIIVNIPSVPAFAGDLVDEQALGTRAIMEFQYSSICRGGHSIMEEVAKANINPMDYIRFYNLRNYDRINVTPAQQQAEKQTGVGYDDARKQFESQLGSGYGGYGEMGPQPGSQPGPQQGYGGQQGQPRFPPPPQQGQYQQPGQQSPYGYQPPGQSGYGPQQIPQGSHQYQQAAQNAPHVKADQWDTVSSCYMLGGQDIRNVPWSGPPEAELDAFVSEELYIHSKVMIVDDQTVICGSANLNDRSMLGTHDSEIALVINDPTPVESMMAGRPWQASRFAASLRRQLFRKHLGLIPPQDMQRPNDNFAPIGYPNVYDWGSPEDHIVSDPLSDPFQSLWNTRARTNTEVFRKAFRAVPDDSVRNWPEYKEFYEYYFSKADAQAGGKDERQKASRVEYGHVVRTDFPGGVRELKELLSQVRGTLVEMPLCFLQDEDIAKEGLSFNALTAEVYT</sequence>
<reference evidence="1" key="1">
    <citation type="submission" date="2022-10" db="EMBL/GenBank/DDBJ databases">
        <title>Culturing micro-colonial fungi from biological soil crusts in the Mojave desert and describing Neophaeococcomyces mojavensis, and introducing the new genera and species Taxawa tesnikishii.</title>
        <authorList>
            <person name="Kurbessoian T."/>
            <person name="Stajich J.E."/>
        </authorList>
    </citation>
    <scope>NUCLEOTIDE SEQUENCE</scope>
    <source>
        <strain evidence="1">JES_112</strain>
    </source>
</reference>
<evidence type="ECO:0000313" key="1">
    <source>
        <dbReference type="EMBL" id="KAJ9656452.1"/>
    </source>
</evidence>
<dbReference type="Proteomes" id="UP001172386">
    <property type="component" value="Unassembled WGS sequence"/>
</dbReference>
<proteinExistence type="predicted"/>
<evidence type="ECO:0000313" key="2">
    <source>
        <dbReference type="Proteomes" id="UP001172386"/>
    </source>
</evidence>
<gene>
    <name evidence="1" type="ORF">H2198_004910</name>
</gene>
<comment type="caution">
    <text evidence="1">The sequence shown here is derived from an EMBL/GenBank/DDBJ whole genome shotgun (WGS) entry which is preliminary data.</text>
</comment>
<protein>
    <submittedName>
        <fullName evidence="1">Uncharacterized protein</fullName>
    </submittedName>
</protein>
<accession>A0ACC3A706</accession>
<organism evidence="1 2">
    <name type="scientific">Neophaeococcomyces mojaviensis</name>
    <dbReference type="NCBI Taxonomy" id="3383035"/>
    <lineage>
        <taxon>Eukaryota</taxon>
        <taxon>Fungi</taxon>
        <taxon>Dikarya</taxon>
        <taxon>Ascomycota</taxon>
        <taxon>Pezizomycotina</taxon>
        <taxon>Eurotiomycetes</taxon>
        <taxon>Chaetothyriomycetidae</taxon>
        <taxon>Chaetothyriales</taxon>
        <taxon>Chaetothyriales incertae sedis</taxon>
        <taxon>Neophaeococcomyces</taxon>
    </lineage>
</organism>
<dbReference type="EMBL" id="JAPDRQ010000077">
    <property type="protein sequence ID" value="KAJ9656452.1"/>
    <property type="molecule type" value="Genomic_DNA"/>
</dbReference>